<keyword evidence="11" id="KW-0687">Ribonucleoprotein</keyword>
<dbReference type="GO" id="GO:0004712">
    <property type="term" value="F:protein serine/threonine/tyrosine kinase activity"/>
    <property type="evidence" value="ECO:0007669"/>
    <property type="project" value="UniProtKB-EC"/>
</dbReference>
<evidence type="ECO:0000256" key="4">
    <source>
        <dbReference type="ARBA" id="ARBA00022490"/>
    </source>
</evidence>
<dbReference type="Pfam" id="PF17144">
    <property type="entry name" value="Ribosomal_L5e"/>
    <property type="match status" value="1"/>
</dbReference>
<keyword evidence="10" id="KW-0689">Ribosomal protein</keyword>
<dbReference type="PROSITE" id="PS50011">
    <property type="entry name" value="PROTEIN_KINASE_DOM"/>
    <property type="match status" value="1"/>
</dbReference>
<feature type="region of interest" description="Disordered" evidence="17">
    <location>
        <begin position="754"/>
        <end position="801"/>
    </location>
</feature>
<evidence type="ECO:0000256" key="12">
    <source>
        <dbReference type="ARBA" id="ARBA00037966"/>
    </source>
</evidence>
<evidence type="ECO:0000256" key="16">
    <source>
        <dbReference type="PROSITE-ProRule" id="PRU10141"/>
    </source>
</evidence>
<dbReference type="PROSITE" id="PS00108">
    <property type="entry name" value="PROTEIN_KINASE_ST"/>
    <property type="match status" value="1"/>
</dbReference>
<dbReference type="FunFam" id="3.30.420.100:FF:000002">
    <property type="entry name" value="60S ribosomal protein L5"/>
    <property type="match status" value="1"/>
</dbReference>
<evidence type="ECO:0000259" key="18">
    <source>
        <dbReference type="PROSITE" id="PS50011"/>
    </source>
</evidence>
<dbReference type="GO" id="GO:0005524">
    <property type="term" value="F:ATP binding"/>
    <property type="evidence" value="ECO:0007669"/>
    <property type="project" value="UniProtKB-UniRule"/>
</dbReference>
<dbReference type="InterPro" id="IPR011009">
    <property type="entry name" value="Kinase-like_dom_sf"/>
</dbReference>
<dbReference type="SUPFAM" id="SSF53137">
    <property type="entry name" value="Translational machinery components"/>
    <property type="match status" value="1"/>
</dbReference>
<dbReference type="AlphaFoldDB" id="A0A8H7PXH2"/>
<dbReference type="Pfam" id="PF14204">
    <property type="entry name" value="Ribosomal_L18_c"/>
    <property type="match status" value="1"/>
</dbReference>
<dbReference type="CDD" id="cd00432">
    <property type="entry name" value="Ribosomal_L18_L5e"/>
    <property type="match status" value="1"/>
</dbReference>
<feature type="compositionally biased region" description="Low complexity" evidence="17">
    <location>
        <begin position="43"/>
        <end position="57"/>
    </location>
</feature>
<dbReference type="EMBL" id="JAEPQZ010000004">
    <property type="protein sequence ID" value="KAG2182429.1"/>
    <property type="molecule type" value="Genomic_DNA"/>
</dbReference>
<feature type="region of interest" description="Disordered" evidence="17">
    <location>
        <begin position="1"/>
        <end position="96"/>
    </location>
</feature>
<dbReference type="PANTHER" id="PTHR45646">
    <property type="entry name" value="SERINE/THREONINE-PROTEIN KINASE DOA-RELATED"/>
    <property type="match status" value="1"/>
</dbReference>
<feature type="compositionally biased region" description="Basic and acidic residues" evidence="17">
    <location>
        <begin position="782"/>
        <end position="801"/>
    </location>
</feature>
<comment type="caution">
    <text evidence="19">The sequence shown here is derived from an EMBL/GenBank/DDBJ whole genome shotgun (WGS) entry which is preliminary data.</text>
</comment>
<dbReference type="GO" id="GO:0043484">
    <property type="term" value="P:regulation of RNA splicing"/>
    <property type="evidence" value="ECO:0007669"/>
    <property type="project" value="TreeGrafter"/>
</dbReference>
<dbReference type="GO" id="GO:0003735">
    <property type="term" value="F:structural constituent of ribosome"/>
    <property type="evidence" value="ECO:0007669"/>
    <property type="project" value="InterPro"/>
</dbReference>
<keyword evidence="6" id="KW-0808">Transferase</keyword>
<dbReference type="SMART" id="SM00220">
    <property type="entry name" value="S_TKc"/>
    <property type="match status" value="1"/>
</dbReference>
<evidence type="ECO:0000256" key="11">
    <source>
        <dbReference type="ARBA" id="ARBA00023274"/>
    </source>
</evidence>
<comment type="similarity">
    <text evidence="12">Belongs to the protein kinase superfamily. CMGC Ser/Thr protein kinase family. Lammer subfamily.</text>
</comment>
<sequence length="801" mass="91883">MTTVATRRRKRSSNTDWKQDFYRNGYPTEVIVIEDSPTPAPDQQSSNGSTSNGQQQNHVQPYAAPPAASTRSKRPRRKATTSTYQQPAPQPAQLGYPVLTPVTSLVGNFAQPAAKRRRKENGDASVYADSKSFFIVHSVLYWLRTNLCAFDIITAAVRQEPIYRPVSNTETFSANYDDKDGHYIIIPNEDLTTRYKMIRLLGQGTFGKVVECWDRVRRRYCAVKVIRAVPKYRDASKIEIRVLNTLKENDPLNLNKCIHLLEWFDFRNHICMVFELLGQSVFDFLKENEFHPFPPHHIQHFAKQLLTSVAFVHDLKLIHTDLKPENILLANNEYRLVPCRPTKRSGSKVQRLLVNTEIRLIDFGSATFEHDYHSSVVSTRHYRAPEIILGMGWSYPCDIWSIGCILVEFFTGDALFQTHDNLEHLAMMEVVLGKLPERTLRQAKHSQKYFENGRLHYPNEETTKQSRKYVKAMHPLQEIIPPSSNLNRQLLELLQKLLMYDPADRISAHEALKHPFFHVQLDEHGREIKGKTDYYARKRLVVQAKNKYNSPKYRLVVRFTNKDIICQIVYAKLQGDHVLTAAYSHELPRYGIKGGLTNWAAAYATGLLVARRTLTKLGLADKYEGVTEPDGTVEMTEAIEDGPRPFKAFLDVGLKRTSTGSRLFGAVKGASDGGIFIPHGENRFPGFDIESKSLDNELLRNYIYGIHVAEYMEYLQDEDEERFKKQFAGFLANDISADDVEDMYTEAHAAIREDPSAQITEKKKPAAGEKVKAYRKQRLNKKQRDNKVLQKKTAWEKKNLE</sequence>
<evidence type="ECO:0000256" key="1">
    <source>
        <dbReference type="ARBA" id="ARBA00004496"/>
    </source>
</evidence>
<comment type="catalytic activity">
    <reaction evidence="15">
        <text>L-tyrosyl-[protein] + ATP = O-phospho-L-tyrosyl-[protein] + ADP + H(+)</text>
        <dbReference type="Rhea" id="RHEA:10596"/>
        <dbReference type="Rhea" id="RHEA-COMP:10136"/>
        <dbReference type="Rhea" id="RHEA-COMP:20101"/>
        <dbReference type="ChEBI" id="CHEBI:15378"/>
        <dbReference type="ChEBI" id="CHEBI:30616"/>
        <dbReference type="ChEBI" id="CHEBI:46858"/>
        <dbReference type="ChEBI" id="CHEBI:61978"/>
        <dbReference type="ChEBI" id="CHEBI:456216"/>
        <dbReference type="EC" id="2.7.12.1"/>
    </reaction>
</comment>
<keyword evidence="8" id="KW-0418">Kinase</keyword>
<dbReference type="Proteomes" id="UP000654370">
    <property type="component" value="Unassembled WGS sequence"/>
</dbReference>
<evidence type="ECO:0000256" key="6">
    <source>
        <dbReference type="ARBA" id="ARBA00022679"/>
    </source>
</evidence>
<keyword evidence="7 16" id="KW-0547">Nucleotide-binding</keyword>
<dbReference type="GO" id="GO:1990904">
    <property type="term" value="C:ribonucleoprotein complex"/>
    <property type="evidence" value="ECO:0007669"/>
    <property type="project" value="UniProtKB-KW"/>
</dbReference>
<proteinExistence type="inferred from homology"/>
<feature type="binding site" evidence="16">
    <location>
        <position position="224"/>
    </location>
    <ligand>
        <name>ATP</name>
        <dbReference type="ChEBI" id="CHEBI:30616"/>
    </ligand>
</feature>
<accession>A0A8H7PXH2</accession>
<dbReference type="FunFam" id="1.10.510.10:FF:000612">
    <property type="entry name" value="Serine/threonine-protein kinase AFC2"/>
    <property type="match status" value="1"/>
</dbReference>
<keyword evidence="5" id="KW-0723">Serine/threonine-protein kinase</keyword>
<evidence type="ECO:0000256" key="17">
    <source>
        <dbReference type="SAM" id="MobiDB-lite"/>
    </source>
</evidence>
<evidence type="ECO:0000256" key="8">
    <source>
        <dbReference type="ARBA" id="ARBA00022777"/>
    </source>
</evidence>
<feature type="domain" description="Protein kinase" evidence="18">
    <location>
        <begin position="195"/>
        <end position="517"/>
    </location>
</feature>
<dbReference type="GO" id="GO:0005634">
    <property type="term" value="C:nucleus"/>
    <property type="evidence" value="ECO:0007669"/>
    <property type="project" value="TreeGrafter"/>
</dbReference>
<comment type="catalytic activity">
    <reaction evidence="14">
        <text>L-threonyl-[protein] + ATP = O-phospho-L-threonyl-[protein] + ADP + H(+)</text>
        <dbReference type="Rhea" id="RHEA:46608"/>
        <dbReference type="Rhea" id="RHEA-COMP:11060"/>
        <dbReference type="Rhea" id="RHEA-COMP:11605"/>
        <dbReference type="ChEBI" id="CHEBI:15378"/>
        <dbReference type="ChEBI" id="CHEBI:30013"/>
        <dbReference type="ChEBI" id="CHEBI:30616"/>
        <dbReference type="ChEBI" id="CHEBI:61977"/>
        <dbReference type="ChEBI" id="CHEBI:456216"/>
        <dbReference type="EC" id="2.7.12.1"/>
    </reaction>
</comment>
<gene>
    <name evidence="19" type="ORF">INT43_007359</name>
</gene>
<dbReference type="GO" id="GO:0004674">
    <property type="term" value="F:protein serine/threonine kinase activity"/>
    <property type="evidence" value="ECO:0007669"/>
    <property type="project" value="UniProtKB-KW"/>
</dbReference>
<evidence type="ECO:0000256" key="3">
    <source>
        <dbReference type="ARBA" id="ARBA00013203"/>
    </source>
</evidence>
<dbReference type="CDD" id="cd14134">
    <property type="entry name" value="PKc_CLK"/>
    <property type="match status" value="1"/>
</dbReference>
<dbReference type="Pfam" id="PF00069">
    <property type="entry name" value="Pkinase"/>
    <property type="match status" value="1"/>
</dbReference>
<evidence type="ECO:0000256" key="10">
    <source>
        <dbReference type="ARBA" id="ARBA00022980"/>
    </source>
</evidence>
<evidence type="ECO:0000256" key="13">
    <source>
        <dbReference type="ARBA" id="ARBA00049003"/>
    </source>
</evidence>
<evidence type="ECO:0000256" key="9">
    <source>
        <dbReference type="ARBA" id="ARBA00022840"/>
    </source>
</evidence>
<reference evidence="19" key="1">
    <citation type="submission" date="2020-12" db="EMBL/GenBank/DDBJ databases">
        <title>Metabolic potential, ecology and presence of endohyphal bacteria is reflected in genomic diversity of Mucoromycotina.</title>
        <authorList>
            <person name="Muszewska A."/>
            <person name="Okrasinska A."/>
            <person name="Steczkiewicz K."/>
            <person name="Drgas O."/>
            <person name="Orlowska M."/>
            <person name="Perlinska-Lenart U."/>
            <person name="Aleksandrzak-Piekarczyk T."/>
            <person name="Szatraj K."/>
            <person name="Zielenkiewicz U."/>
            <person name="Pilsyk S."/>
            <person name="Malc E."/>
            <person name="Mieczkowski P."/>
            <person name="Kruszewska J.S."/>
            <person name="Biernat P."/>
            <person name="Pawlowska J."/>
        </authorList>
    </citation>
    <scope>NUCLEOTIDE SEQUENCE</scope>
    <source>
        <strain evidence="19">WA0000067209</strain>
    </source>
</reference>
<keyword evidence="4" id="KW-0963">Cytoplasm</keyword>
<keyword evidence="20" id="KW-1185">Reference proteome</keyword>
<dbReference type="GO" id="GO:0006412">
    <property type="term" value="P:translation"/>
    <property type="evidence" value="ECO:0007669"/>
    <property type="project" value="InterPro"/>
</dbReference>
<dbReference type="Gene3D" id="1.10.510.10">
    <property type="entry name" value="Transferase(Phosphotransferase) domain 1"/>
    <property type="match status" value="1"/>
</dbReference>
<dbReference type="PROSITE" id="PS00107">
    <property type="entry name" value="PROTEIN_KINASE_ATP"/>
    <property type="match status" value="1"/>
</dbReference>
<dbReference type="InterPro" id="IPR025607">
    <property type="entry name" value="Ribosomal_uL18_C_euk"/>
</dbReference>
<evidence type="ECO:0000313" key="19">
    <source>
        <dbReference type="EMBL" id="KAG2182429.1"/>
    </source>
</evidence>
<dbReference type="GO" id="GO:0005840">
    <property type="term" value="C:ribosome"/>
    <property type="evidence" value="ECO:0007669"/>
    <property type="project" value="UniProtKB-KW"/>
</dbReference>
<dbReference type="SUPFAM" id="SSF56112">
    <property type="entry name" value="Protein kinase-like (PK-like)"/>
    <property type="match status" value="1"/>
</dbReference>
<protein>
    <recommendedName>
        <fullName evidence="3">dual-specificity kinase</fullName>
        <ecNumber evidence="3">2.7.12.1</ecNumber>
    </recommendedName>
</protein>
<dbReference type="PRINTS" id="PR00058">
    <property type="entry name" value="RIBOSOMALL5"/>
</dbReference>
<keyword evidence="9 16" id="KW-0067">ATP-binding</keyword>
<name>A0A8H7PXH2_MORIS</name>
<feature type="compositionally biased region" description="Basic residues" evidence="17">
    <location>
        <begin position="1"/>
        <end position="12"/>
    </location>
</feature>
<organism evidence="19 20">
    <name type="scientific">Mortierella isabellina</name>
    <name type="common">Filamentous fungus</name>
    <name type="synonym">Umbelopsis isabellina</name>
    <dbReference type="NCBI Taxonomy" id="91625"/>
    <lineage>
        <taxon>Eukaryota</taxon>
        <taxon>Fungi</taxon>
        <taxon>Fungi incertae sedis</taxon>
        <taxon>Mucoromycota</taxon>
        <taxon>Mucoromycotina</taxon>
        <taxon>Umbelopsidomycetes</taxon>
        <taxon>Umbelopsidales</taxon>
        <taxon>Umbelopsidaceae</taxon>
        <taxon>Umbelopsis</taxon>
    </lineage>
</organism>
<dbReference type="GO" id="GO:0005737">
    <property type="term" value="C:cytoplasm"/>
    <property type="evidence" value="ECO:0007669"/>
    <property type="project" value="UniProtKB-SubCell"/>
</dbReference>
<dbReference type="InterPro" id="IPR057268">
    <property type="entry name" value="Ribosomal_L18"/>
</dbReference>
<comment type="similarity">
    <text evidence="2">Belongs to the universal ribosomal protein uL18 family.</text>
</comment>
<dbReference type="InterPro" id="IPR051175">
    <property type="entry name" value="CLK_kinases"/>
</dbReference>
<dbReference type="InterPro" id="IPR017441">
    <property type="entry name" value="Protein_kinase_ATP_BS"/>
</dbReference>
<dbReference type="InterPro" id="IPR008271">
    <property type="entry name" value="Ser/Thr_kinase_AS"/>
</dbReference>
<evidence type="ECO:0000256" key="2">
    <source>
        <dbReference type="ARBA" id="ARBA00007116"/>
    </source>
</evidence>
<feature type="compositionally biased region" description="Basic and acidic residues" evidence="17">
    <location>
        <begin position="754"/>
        <end position="772"/>
    </location>
</feature>
<comment type="subcellular location">
    <subcellularLocation>
        <location evidence="1">Cytoplasm</location>
    </subcellularLocation>
</comment>
<dbReference type="PANTHER" id="PTHR45646:SF11">
    <property type="entry name" value="SERINE_THREONINE-PROTEIN KINASE DOA"/>
    <property type="match status" value="1"/>
</dbReference>
<evidence type="ECO:0000256" key="5">
    <source>
        <dbReference type="ARBA" id="ARBA00022527"/>
    </source>
</evidence>
<dbReference type="InterPro" id="IPR000719">
    <property type="entry name" value="Prot_kinase_dom"/>
</dbReference>
<comment type="catalytic activity">
    <reaction evidence="13">
        <text>L-seryl-[protein] + ATP = O-phospho-L-seryl-[protein] + ADP + H(+)</text>
        <dbReference type="Rhea" id="RHEA:17989"/>
        <dbReference type="Rhea" id="RHEA-COMP:9863"/>
        <dbReference type="Rhea" id="RHEA-COMP:11604"/>
        <dbReference type="ChEBI" id="CHEBI:15378"/>
        <dbReference type="ChEBI" id="CHEBI:29999"/>
        <dbReference type="ChEBI" id="CHEBI:30616"/>
        <dbReference type="ChEBI" id="CHEBI:83421"/>
        <dbReference type="ChEBI" id="CHEBI:456216"/>
        <dbReference type="EC" id="2.7.12.1"/>
    </reaction>
</comment>
<evidence type="ECO:0000313" key="20">
    <source>
        <dbReference type="Proteomes" id="UP000654370"/>
    </source>
</evidence>
<dbReference type="Gene3D" id="3.30.200.20">
    <property type="entry name" value="Phosphorylase Kinase, domain 1"/>
    <property type="match status" value="1"/>
</dbReference>
<evidence type="ECO:0000256" key="7">
    <source>
        <dbReference type="ARBA" id="ARBA00022741"/>
    </source>
</evidence>
<dbReference type="GO" id="GO:0008097">
    <property type="term" value="F:5S rRNA binding"/>
    <property type="evidence" value="ECO:0007669"/>
    <property type="project" value="InterPro"/>
</dbReference>
<dbReference type="Gene3D" id="3.30.420.100">
    <property type="match status" value="1"/>
</dbReference>
<dbReference type="EC" id="2.7.12.1" evidence="3"/>
<evidence type="ECO:0000256" key="15">
    <source>
        <dbReference type="ARBA" id="ARBA00051680"/>
    </source>
</evidence>
<dbReference type="OrthoDB" id="283111at2759"/>
<evidence type="ECO:0000256" key="14">
    <source>
        <dbReference type="ARBA" id="ARBA00049308"/>
    </source>
</evidence>
<dbReference type="InterPro" id="IPR005485">
    <property type="entry name" value="Rbsml_uL18_euk_arch"/>
</dbReference>